<dbReference type="WBParaSite" id="Hba_11469">
    <property type="protein sequence ID" value="Hba_11469"/>
    <property type="gene ID" value="Hba_11469"/>
</dbReference>
<dbReference type="AlphaFoldDB" id="A0A1I7X1Z9"/>
<keyword evidence="1" id="KW-1185">Reference proteome</keyword>
<accession>A0A1I7X1Z9</accession>
<organism evidence="1 2">
    <name type="scientific">Heterorhabditis bacteriophora</name>
    <name type="common">Entomopathogenic nematode worm</name>
    <dbReference type="NCBI Taxonomy" id="37862"/>
    <lineage>
        <taxon>Eukaryota</taxon>
        <taxon>Metazoa</taxon>
        <taxon>Ecdysozoa</taxon>
        <taxon>Nematoda</taxon>
        <taxon>Chromadorea</taxon>
        <taxon>Rhabditida</taxon>
        <taxon>Rhabditina</taxon>
        <taxon>Rhabditomorpha</taxon>
        <taxon>Strongyloidea</taxon>
        <taxon>Heterorhabditidae</taxon>
        <taxon>Heterorhabditis</taxon>
    </lineage>
</organism>
<evidence type="ECO:0000313" key="2">
    <source>
        <dbReference type="WBParaSite" id="Hba_11469"/>
    </source>
</evidence>
<protein>
    <submittedName>
        <fullName evidence="2">WD_REPEATS_REGION domain-containing protein</fullName>
    </submittedName>
</protein>
<name>A0A1I7X1Z9_HETBA</name>
<dbReference type="Proteomes" id="UP000095283">
    <property type="component" value="Unplaced"/>
</dbReference>
<evidence type="ECO:0000313" key="1">
    <source>
        <dbReference type="Proteomes" id="UP000095283"/>
    </source>
</evidence>
<proteinExistence type="predicted"/>
<reference evidence="2" key="1">
    <citation type="submission" date="2016-11" db="UniProtKB">
        <authorList>
            <consortium name="WormBaseParasite"/>
        </authorList>
    </citation>
    <scope>IDENTIFICATION</scope>
</reference>
<sequence length="61" mass="6784">MVSASAFYTCNDDIIACGISMDADARLRIWSLRLMTRCKQISGDLNTKSVNFYTTTIIISS</sequence>